<evidence type="ECO:0000313" key="3">
    <source>
        <dbReference type="EMBL" id="KAG8369614.1"/>
    </source>
</evidence>
<dbReference type="SMART" id="SM00271">
    <property type="entry name" value="DnaJ"/>
    <property type="match status" value="1"/>
</dbReference>
<dbReference type="Gene3D" id="1.10.287.110">
    <property type="entry name" value="DnaJ domain"/>
    <property type="match status" value="1"/>
</dbReference>
<dbReference type="Proteomes" id="UP000826271">
    <property type="component" value="Unassembled WGS sequence"/>
</dbReference>
<feature type="region of interest" description="Disordered" evidence="1">
    <location>
        <begin position="218"/>
        <end position="240"/>
    </location>
</feature>
<feature type="domain" description="J" evidence="2">
    <location>
        <begin position="58"/>
        <end position="125"/>
    </location>
</feature>
<sequence>MCSYGVQQQLRPLRFSFPHSTRPANPPQLVSFRIRPVPAIRSSLNDTVSLHSERPAMSFYELLGIPETGSLLEIKQAYKQLARKYHPDVSPPGRVEEYTQTFILVQEAYETLSDPMTRELYDRDMAKGIHLAFTARRRSKFDEGRFYIHAWSPQASEPSILGLTALVHRMADGTRGMDMRREMDGVKDQLKQHSEETRRSIDDLRDMIAAVASSVKELRHGPTGETSHGVGAMEEPEEEPRMARGNLIGTKLPGPYTFISDRISKVQRGGSQGVDLQV</sequence>
<name>A0AAV6WFU6_9LAMI</name>
<accession>A0AAV6WFU6</accession>
<dbReference type="PANTHER" id="PTHR45090:SF4">
    <property type="entry name" value="J DOMAIN-CONTAINING PROTEIN"/>
    <property type="match status" value="1"/>
</dbReference>
<dbReference type="AlphaFoldDB" id="A0AAV6WFU6"/>
<evidence type="ECO:0000313" key="4">
    <source>
        <dbReference type="Proteomes" id="UP000826271"/>
    </source>
</evidence>
<keyword evidence="4" id="KW-1185">Reference proteome</keyword>
<evidence type="ECO:0000259" key="2">
    <source>
        <dbReference type="PROSITE" id="PS50076"/>
    </source>
</evidence>
<comment type="caution">
    <text evidence="3">The sequence shown here is derived from an EMBL/GenBank/DDBJ whole genome shotgun (WGS) entry which is preliminary data.</text>
</comment>
<dbReference type="InterPro" id="IPR018253">
    <property type="entry name" value="DnaJ_domain_CS"/>
</dbReference>
<dbReference type="Pfam" id="PF00226">
    <property type="entry name" value="DnaJ"/>
    <property type="match status" value="1"/>
</dbReference>
<dbReference type="PROSITE" id="PS50076">
    <property type="entry name" value="DNAJ_2"/>
    <property type="match status" value="1"/>
</dbReference>
<dbReference type="InterPro" id="IPR036869">
    <property type="entry name" value="J_dom_sf"/>
</dbReference>
<organism evidence="3 4">
    <name type="scientific">Buddleja alternifolia</name>
    <dbReference type="NCBI Taxonomy" id="168488"/>
    <lineage>
        <taxon>Eukaryota</taxon>
        <taxon>Viridiplantae</taxon>
        <taxon>Streptophyta</taxon>
        <taxon>Embryophyta</taxon>
        <taxon>Tracheophyta</taxon>
        <taxon>Spermatophyta</taxon>
        <taxon>Magnoliopsida</taxon>
        <taxon>eudicotyledons</taxon>
        <taxon>Gunneridae</taxon>
        <taxon>Pentapetalae</taxon>
        <taxon>asterids</taxon>
        <taxon>lamiids</taxon>
        <taxon>Lamiales</taxon>
        <taxon>Scrophulariaceae</taxon>
        <taxon>Buddlejeae</taxon>
        <taxon>Buddleja</taxon>
    </lineage>
</organism>
<dbReference type="EMBL" id="WHWC01000014">
    <property type="protein sequence ID" value="KAG8369614.1"/>
    <property type="molecule type" value="Genomic_DNA"/>
</dbReference>
<dbReference type="InterPro" id="IPR001623">
    <property type="entry name" value="DnaJ_domain"/>
</dbReference>
<dbReference type="PANTHER" id="PTHR45090">
    <property type="entry name" value="CHAPERONE PROTEIN DNAJ 20 CHLOROPLASTIC"/>
    <property type="match status" value="1"/>
</dbReference>
<proteinExistence type="predicted"/>
<dbReference type="CDD" id="cd06257">
    <property type="entry name" value="DnaJ"/>
    <property type="match status" value="1"/>
</dbReference>
<reference evidence="3" key="1">
    <citation type="submission" date="2019-10" db="EMBL/GenBank/DDBJ databases">
        <authorList>
            <person name="Zhang R."/>
            <person name="Pan Y."/>
            <person name="Wang J."/>
            <person name="Ma R."/>
            <person name="Yu S."/>
        </authorList>
    </citation>
    <scope>NUCLEOTIDE SEQUENCE</scope>
    <source>
        <strain evidence="3">LA-IB0</strain>
        <tissue evidence="3">Leaf</tissue>
    </source>
</reference>
<dbReference type="PRINTS" id="PR00625">
    <property type="entry name" value="JDOMAIN"/>
</dbReference>
<protein>
    <recommendedName>
        <fullName evidence="2">J domain-containing protein</fullName>
    </recommendedName>
</protein>
<gene>
    <name evidence="3" type="ORF">BUALT_Bualt14G0032000</name>
</gene>
<dbReference type="InterPro" id="IPR053232">
    <property type="entry name" value="DnaJ_C/III_chloroplastic"/>
</dbReference>
<dbReference type="PROSITE" id="PS00636">
    <property type="entry name" value="DNAJ_1"/>
    <property type="match status" value="1"/>
</dbReference>
<dbReference type="GO" id="GO:0009507">
    <property type="term" value="C:chloroplast"/>
    <property type="evidence" value="ECO:0007669"/>
    <property type="project" value="TreeGrafter"/>
</dbReference>
<dbReference type="SUPFAM" id="SSF46565">
    <property type="entry name" value="Chaperone J-domain"/>
    <property type="match status" value="1"/>
</dbReference>
<evidence type="ECO:0000256" key="1">
    <source>
        <dbReference type="SAM" id="MobiDB-lite"/>
    </source>
</evidence>